<reference evidence="4 6" key="2">
    <citation type="submission" date="2015-05" db="EMBL/GenBank/DDBJ databases">
        <title>Distinctive expansion of gene families associated with plant cell wall degradation and secondary metabolism in the genomes of grapevine trunk pathogens.</title>
        <authorList>
            <person name="Lawrence D.P."/>
            <person name="Travadon R."/>
            <person name="Rolshausen P.E."/>
            <person name="Baumgartner K."/>
        </authorList>
    </citation>
    <scope>NUCLEOTIDE SEQUENCE [LARGE SCALE GENOMIC DNA]</scope>
    <source>
        <strain evidence="4">DS831</strain>
    </source>
</reference>
<dbReference type="GO" id="GO:0006629">
    <property type="term" value="P:lipid metabolic process"/>
    <property type="evidence" value="ECO:0007669"/>
    <property type="project" value="InterPro"/>
</dbReference>
<comment type="caution">
    <text evidence="4">The sequence shown here is derived from an EMBL/GenBank/DDBJ whole genome shotgun (WGS) entry which is preliminary data.</text>
</comment>
<feature type="compositionally biased region" description="Low complexity" evidence="1">
    <location>
        <begin position="119"/>
        <end position="147"/>
    </location>
</feature>
<feature type="chain" id="PRO_5010419406" evidence="2">
    <location>
        <begin position="19"/>
        <end position="474"/>
    </location>
</feature>
<name>A0A0G2EKP9_9PEZI</name>
<dbReference type="InterPro" id="IPR051057">
    <property type="entry name" value="PI-PLC_domain"/>
</dbReference>
<evidence type="ECO:0000313" key="7">
    <source>
        <dbReference type="Proteomes" id="UP000190776"/>
    </source>
</evidence>
<feature type="compositionally biased region" description="Low complexity" evidence="1">
    <location>
        <begin position="83"/>
        <end position="93"/>
    </location>
</feature>
<keyword evidence="2" id="KW-0732">Signal</keyword>
<dbReference type="STRING" id="420778.A0A0G2EKP9"/>
<feature type="region of interest" description="Disordered" evidence="1">
    <location>
        <begin position="19"/>
        <end position="98"/>
    </location>
</feature>
<feature type="compositionally biased region" description="Polar residues" evidence="1">
    <location>
        <begin position="45"/>
        <end position="73"/>
    </location>
</feature>
<dbReference type="Pfam" id="PF26146">
    <property type="entry name" value="PI-PLC_X"/>
    <property type="match status" value="1"/>
</dbReference>
<dbReference type="Gene3D" id="3.20.20.190">
    <property type="entry name" value="Phosphatidylinositol (PI) phosphodiesterase"/>
    <property type="match status" value="1"/>
</dbReference>
<dbReference type="EMBL" id="MSZU01000111">
    <property type="protein sequence ID" value="OMP83298.1"/>
    <property type="molecule type" value="Genomic_DNA"/>
</dbReference>
<feature type="region of interest" description="Disordered" evidence="1">
    <location>
        <begin position="117"/>
        <end position="148"/>
    </location>
</feature>
<protein>
    <submittedName>
        <fullName evidence="5">PI-PLC X domain-containing protein</fullName>
    </submittedName>
    <submittedName>
        <fullName evidence="4">Putative tat pathway signal sequence</fullName>
    </submittedName>
</protein>
<proteinExistence type="predicted"/>
<dbReference type="Proteomes" id="UP001430584">
    <property type="component" value="Unassembled WGS sequence"/>
</dbReference>
<gene>
    <name evidence="5" type="ORF">BK809_0004679</name>
    <name evidence="3" type="ORF">SLS55_002423</name>
    <name evidence="4" type="ORF">UCDDS831_g03348</name>
</gene>
<evidence type="ECO:0000313" key="4">
    <source>
        <dbReference type="EMBL" id="KKY22914.1"/>
    </source>
</evidence>
<feature type="signal peptide" evidence="2">
    <location>
        <begin position="1"/>
        <end position="18"/>
    </location>
</feature>
<dbReference type="GO" id="GO:0008081">
    <property type="term" value="F:phosphoric diester hydrolase activity"/>
    <property type="evidence" value="ECO:0007669"/>
    <property type="project" value="InterPro"/>
</dbReference>
<dbReference type="AlphaFoldDB" id="A0A0G2EKP9"/>
<evidence type="ECO:0000313" key="6">
    <source>
        <dbReference type="Proteomes" id="UP000034182"/>
    </source>
</evidence>
<evidence type="ECO:0000256" key="2">
    <source>
        <dbReference type="SAM" id="SignalP"/>
    </source>
</evidence>
<reference evidence="3 8" key="4">
    <citation type="submission" date="2024-02" db="EMBL/GenBank/DDBJ databases">
        <title>De novo assembly and annotation of 12 fungi associated with fruit tree decline syndrome in Ontario, Canada.</title>
        <authorList>
            <person name="Sulman M."/>
            <person name="Ellouze W."/>
            <person name="Ilyukhin E."/>
        </authorList>
    </citation>
    <scope>NUCLEOTIDE SEQUENCE [LARGE SCALE GENOMIC DNA]</scope>
    <source>
        <strain evidence="3 8">FDS-637</strain>
    </source>
</reference>
<dbReference type="SUPFAM" id="SSF51695">
    <property type="entry name" value="PLC-like phosphodiesterases"/>
    <property type="match status" value="1"/>
</dbReference>
<dbReference type="OrthoDB" id="7984201at2759"/>
<evidence type="ECO:0000313" key="3">
    <source>
        <dbReference type="EMBL" id="KAL0263443.1"/>
    </source>
</evidence>
<dbReference type="Proteomes" id="UP000034182">
    <property type="component" value="Unassembled WGS sequence"/>
</dbReference>
<organism evidence="4 6">
    <name type="scientific">Diplodia seriata</name>
    <dbReference type="NCBI Taxonomy" id="420778"/>
    <lineage>
        <taxon>Eukaryota</taxon>
        <taxon>Fungi</taxon>
        <taxon>Dikarya</taxon>
        <taxon>Ascomycota</taxon>
        <taxon>Pezizomycotina</taxon>
        <taxon>Dothideomycetes</taxon>
        <taxon>Dothideomycetes incertae sedis</taxon>
        <taxon>Botryosphaeriales</taxon>
        <taxon>Botryosphaeriaceae</taxon>
        <taxon>Diplodia</taxon>
    </lineage>
</organism>
<dbReference type="EMBL" id="LAQI01000071">
    <property type="protein sequence ID" value="KKY22914.1"/>
    <property type="molecule type" value="Genomic_DNA"/>
</dbReference>
<dbReference type="InterPro" id="IPR017946">
    <property type="entry name" value="PLC-like_Pdiesterase_TIM-brl"/>
</dbReference>
<keyword evidence="8" id="KW-1185">Reference proteome</keyword>
<reference evidence="4 6" key="1">
    <citation type="submission" date="2015-03" db="EMBL/GenBank/DDBJ databases">
        <authorList>
            <person name="Morales-Cruz A."/>
            <person name="Amrine K.C."/>
            <person name="Cantu D."/>
        </authorList>
    </citation>
    <scope>NUCLEOTIDE SEQUENCE [LARGE SCALE GENOMIC DNA]</scope>
    <source>
        <strain evidence="4">DS831</strain>
    </source>
</reference>
<sequence>MRLSTCWLAALLSAGVLAQGNDDNDSSNSGSGSRSASGSGSSANTVVLTGTNTKPSASVPTGTYISYSSTVRVSTGDDDDGTGTKTKTPTAGASASVSEEKTVTVKTQHTITLLTGADGTRTYTGGPLTPTPGNSTASETSSSAAPTNTQPCNGYTDLCSRKFSNVTEVCAHNSPFTVKNNAAANQNFDVTTQLNDGIRMLQAQAHYNGTGQFNLCHTSCDILNAGTLVDYLKEVASWVQQHPYDIVTILIGNADYATATNFTTPIEESGLKAYAYEPPVIPMGVEDWPTYSEMILTSKRVVFFLDYQANQTAVPYLMDEFSQLWETPFDPTDQAFPCTVQRPPDLPQDQARNRMYMINHNLNADISILGNSILVPNKVNLTLTNANTTDYGALGLSVDQCTDMWGRPPNRLNVDYYNIGNINGSVFAAAADANNVTYNGKCCGLDSTSDAVTDSAARPLLALAISIFVGVAVL</sequence>
<evidence type="ECO:0000256" key="1">
    <source>
        <dbReference type="SAM" id="MobiDB-lite"/>
    </source>
</evidence>
<dbReference type="PANTHER" id="PTHR13593">
    <property type="match status" value="1"/>
</dbReference>
<dbReference type="Proteomes" id="UP000190776">
    <property type="component" value="Unassembled WGS sequence"/>
</dbReference>
<evidence type="ECO:0000313" key="5">
    <source>
        <dbReference type="EMBL" id="OMP83298.1"/>
    </source>
</evidence>
<dbReference type="EMBL" id="JAJVCZ030000002">
    <property type="protein sequence ID" value="KAL0263443.1"/>
    <property type="molecule type" value="Genomic_DNA"/>
</dbReference>
<dbReference type="PANTHER" id="PTHR13593:SF140">
    <property type="entry name" value="PLC-LIKE PHOSPHODIESTERASE"/>
    <property type="match status" value="1"/>
</dbReference>
<feature type="compositionally biased region" description="Low complexity" evidence="1">
    <location>
        <begin position="26"/>
        <end position="44"/>
    </location>
</feature>
<accession>A0A0G2EKP9</accession>
<evidence type="ECO:0000313" key="8">
    <source>
        <dbReference type="Proteomes" id="UP001430584"/>
    </source>
</evidence>
<reference evidence="5 7" key="3">
    <citation type="submission" date="2017-01" db="EMBL/GenBank/DDBJ databases">
        <title>Draft genome sequence of Diplodia seriata F98.1, a fungal species involved in grapevine trunk diseases.</title>
        <authorList>
            <person name="Robert-Siegwald G."/>
            <person name="Vallet J."/>
            <person name="Abou-Mansour E."/>
            <person name="Xu J."/>
            <person name="Rey P."/>
            <person name="Bertsch C."/>
            <person name="Rego C."/>
            <person name="Larignon P."/>
            <person name="Fontaine F."/>
            <person name="Lebrun M.-H."/>
        </authorList>
    </citation>
    <scope>NUCLEOTIDE SEQUENCE [LARGE SCALE GENOMIC DNA]</scope>
    <source>
        <strain evidence="5 7">F98.1</strain>
    </source>
</reference>